<name>A0ABQ1GZV5_9SPHN</name>
<dbReference type="InterPro" id="IPR051815">
    <property type="entry name" value="Molybdate_resp_trans_reg"/>
</dbReference>
<evidence type="ECO:0008006" key="3">
    <source>
        <dbReference type="Google" id="ProtNLM"/>
    </source>
</evidence>
<dbReference type="EMBL" id="BMDW01000015">
    <property type="protein sequence ID" value="GGA53544.1"/>
    <property type="molecule type" value="Genomic_DNA"/>
</dbReference>
<gene>
    <name evidence="1" type="ORF">GCM10011395_24920</name>
</gene>
<dbReference type="InterPro" id="IPR036390">
    <property type="entry name" value="WH_DNA-bd_sf"/>
</dbReference>
<keyword evidence="2" id="KW-1185">Reference proteome</keyword>
<sequence>MRVGKLKIKAQLYCGDELAMGPGKADLLEAIDRAGSISGAGRAMGMSYRRSWLLVDSMNRCWQEKLVETVAGGGHGRGASLSPTGQAVLAAYRRLEAGLAEAASGAVLAELGNLLREAPLPPTSAGVGEVA</sequence>
<dbReference type="PANTHER" id="PTHR30432:SF1">
    <property type="entry name" value="DNA-BINDING TRANSCRIPTIONAL DUAL REGULATOR MODE"/>
    <property type="match status" value="1"/>
</dbReference>
<reference evidence="2" key="1">
    <citation type="journal article" date="2019" name="Int. J. Syst. Evol. Microbiol.">
        <title>The Global Catalogue of Microorganisms (GCM) 10K type strain sequencing project: providing services to taxonomists for standard genome sequencing and annotation.</title>
        <authorList>
            <consortium name="The Broad Institute Genomics Platform"/>
            <consortium name="The Broad Institute Genome Sequencing Center for Infectious Disease"/>
            <person name="Wu L."/>
            <person name="Ma J."/>
        </authorList>
    </citation>
    <scope>NUCLEOTIDE SEQUENCE [LARGE SCALE GENOMIC DNA]</scope>
    <source>
        <strain evidence="2">CGMCC 1.10106</strain>
    </source>
</reference>
<dbReference type="InterPro" id="IPR036388">
    <property type="entry name" value="WH-like_DNA-bd_sf"/>
</dbReference>
<evidence type="ECO:0000313" key="2">
    <source>
        <dbReference type="Proteomes" id="UP000618591"/>
    </source>
</evidence>
<dbReference type="SUPFAM" id="SSF46785">
    <property type="entry name" value="Winged helix' DNA-binding domain"/>
    <property type="match status" value="1"/>
</dbReference>
<accession>A0ABQ1GZV5</accession>
<dbReference type="Proteomes" id="UP000618591">
    <property type="component" value="Unassembled WGS sequence"/>
</dbReference>
<dbReference type="Gene3D" id="1.10.10.10">
    <property type="entry name" value="Winged helix-like DNA-binding domain superfamily/Winged helix DNA-binding domain"/>
    <property type="match status" value="1"/>
</dbReference>
<evidence type="ECO:0000313" key="1">
    <source>
        <dbReference type="EMBL" id="GGA53544.1"/>
    </source>
</evidence>
<organism evidence="1 2">
    <name type="scientific">Sphingomonas psychrolutea</name>
    <dbReference type="NCBI Taxonomy" id="1259676"/>
    <lineage>
        <taxon>Bacteria</taxon>
        <taxon>Pseudomonadati</taxon>
        <taxon>Pseudomonadota</taxon>
        <taxon>Alphaproteobacteria</taxon>
        <taxon>Sphingomonadales</taxon>
        <taxon>Sphingomonadaceae</taxon>
        <taxon>Sphingomonas</taxon>
    </lineage>
</organism>
<proteinExistence type="predicted"/>
<protein>
    <recommendedName>
        <fullName evidence="3">Molybdate transport system regulatory protein</fullName>
    </recommendedName>
</protein>
<dbReference type="RefSeq" id="WP_188447952.1">
    <property type="nucleotide sequence ID" value="NZ_BMDW01000015.1"/>
</dbReference>
<dbReference type="PANTHER" id="PTHR30432">
    <property type="entry name" value="TRANSCRIPTIONAL REGULATOR MODE"/>
    <property type="match status" value="1"/>
</dbReference>
<comment type="caution">
    <text evidence="1">The sequence shown here is derived from an EMBL/GenBank/DDBJ whole genome shotgun (WGS) entry which is preliminary data.</text>
</comment>